<sequence>MPTQHVPNFGMWEEQGIEYTKHFENIRKDRSPAFNPNDPEENPEFFMPGLTVDSRPAVSQKHSNGVLSTEAADHGPVHQKPASLPKFGDWDGIDPRSVSYTVVFNEVKRKSILLQLSYPQQQFDSSGTNWLSEGRAQSCIEVACLLPG</sequence>
<dbReference type="PANTHER" id="PTHR33159">
    <property type="entry name" value="RPM1-INTERACTING PROTEIN 4 (RIN4) FAMILY PROTEIN"/>
    <property type="match status" value="1"/>
</dbReference>
<feature type="region of interest" description="Disordered" evidence="1">
    <location>
        <begin position="29"/>
        <end position="88"/>
    </location>
</feature>
<evidence type="ECO:0000313" key="3">
    <source>
        <dbReference type="EMBL" id="KAG0483348.1"/>
    </source>
</evidence>
<dbReference type="EMBL" id="JADCNM010000005">
    <property type="protein sequence ID" value="KAG0483348.1"/>
    <property type="molecule type" value="Genomic_DNA"/>
</dbReference>
<dbReference type="AlphaFoldDB" id="A0A835RBG9"/>
<proteinExistence type="predicted"/>
<protein>
    <recommendedName>
        <fullName evidence="2">RIN4 pathogenic type III effector avirulence factor Avr cleavage site domain-containing protein</fullName>
    </recommendedName>
</protein>
<feature type="domain" description="RIN4 pathogenic type III effector avirulence factor Avr cleavage site" evidence="2">
    <location>
        <begin position="79"/>
        <end position="110"/>
    </location>
</feature>
<dbReference type="OrthoDB" id="765662at2759"/>
<dbReference type="Proteomes" id="UP000639772">
    <property type="component" value="Unassembled WGS sequence"/>
</dbReference>
<reference evidence="3 4" key="1">
    <citation type="journal article" date="2020" name="Nat. Food">
        <title>A phased Vanilla planifolia genome enables genetic improvement of flavour and production.</title>
        <authorList>
            <person name="Hasing T."/>
            <person name="Tang H."/>
            <person name="Brym M."/>
            <person name="Khazi F."/>
            <person name="Huang T."/>
            <person name="Chambers A.H."/>
        </authorList>
    </citation>
    <scope>NUCLEOTIDE SEQUENCE [LARGE SCALE GENOMIC DNA]</scope>
    <source>
        <tissue evidence="3">Leaf</tissue>
    </source>
</reference>
<comment type="caution">
    <text evidence="3">The sequence shown here is derived from an EMBL/GenBank/DDBJ whole genome shotgun (WGS) entry which is preliminary data.</text>
</comment>
<evidence type="ECO:0000259" key="2">
    <source>
        <dbReference type="Pfam" id="PF05627"/>
    </source>
</evidence>
<dbReference type="GO" id="GO:0005886">
    <property type="term" value="C:plasma membrane"/>
    <property type="evidence" value="ECO:0007669"/>
    <property type="project" value="TreeGrafter"/>
</dbReference>
<name>A0A835RBG9_VANPL</name>
<evidence type="ECO:0000313" key="4">
    <source>
        <dbReference type="Proteomes" id="UP000639772"/>
    </source>
</evidence>
<gene>
    <name evidence="3" type="ORF">HPP92_011432</name>
</gene>
<dbReference type="PANTHER" id="PTHR33159:SF101">
    <property type="entry name" value="OS04G0379600 PROTEIN"/>
    <property type="match status" value="1"/>
</dbReference>
<accession>A0A835RBG9</accession>
<dbReference type="InterPro" id="IPR008700">
    <property type="entry name" value="TypeIII_avirulence_cleave"/>
</dbReference>
<evidence type="ECO:0000256" key="1">
    <source>
        <dbReference type="SAM" id="MobiDB-lite"/>
    </source>
</evidence>
<dbReference type="InterPro" id="IPR040387">
    <property type="entry name" value="RIN4/NOI4"/>
</dbReference>
<dbReference type="Pfam" id="PF05627">
    <property type="entry name" value="AvrRpt-cleavage"/>
    <property type="match status" value="1"/>
</dbReference>
<organism evidence="3 4">
    <name type="scientific">Vanilla planifolia</name>
    <name type="common">Vanilla</name>
    <dbReference type="NCBI Taxonomy" id="51239"/>
    <lineage>
        <taxon>Eukaryota</taxon>
        <taxon>Viridiplantae</taxon>
        <taxon>Streptophyta</taxon>
        <taxon>Embryophyta</taxon>
        <taxon>Tracheophyta</taxon>
        <taxon>Spermatophyta</taxon>
        <taxon>Magnoliopsida</taxon>
        <taxon>Liliopsida</taxon>
        <taxon>Asparagales</taxon>
        <taxon>Orchidaceae</taxon>
        <taxon>Vanilloideae</taxon>
        <taxon>Vanilleae</taxon>
        <taxon>Vanilla</taxon>
    </lineage>
</organism>